<evidence type="ECO:0000313" key="5">
    <source>
        <dbReference type="EMBL" id="PHK00803.1"/>
    </source>
</evidence>
<evidence type="ECO:0000256" key="1">
    <source>
        <dbReference type="ARBA" id="ARBA00022741"/>
    </source>
</evidence>
<dbReference type="Pfam" id="PF00271">
    <property type="entry name" value="Helicase_C"/>
    <property type="match status" value="1"/>
</dbReference>
<organism evidence="5 6">
    <name type="scientific">Nostoc linckia z8</name>
    <dbReference type="NCBI Taxonomy" id="1628746"/>
    <lineage>
        <taxon>Bacteria</taxon>
        <taxon>Bacillati</taxon>
        <taxon>Cyanobacteriota</taxon>
        <taxon>Cyanophyceae</taxon>
        <taxon>Nostocales</taxon>
        <taxon>Nostocaceae</taxon>
        <taxon>Nostoc</taxon>
    </lineage>
</organism>
<name>A0A9Q6EJW5_NOSLI</name>
<dbReference type="PROSITE" id="PS51194">
    <property type="entry name" value="HELICASE_CTER"/>
    <property type="match status" value="1"/>
</dbReference>
<dbReference type="EMBL" id="LAHD01000078">
    <property type="protein sequence ID" value="PHK00803.1"/>
    <property type="molecule type" value="Genomic_DNA"/>
</dbReference>
<dbReference type="GeneID" id="57097329"/>
<sequence>MVKLIIEGGTGTGKTYTAINMARQAGRFAYVAPCRLLAYETYVGYSRRGDRLKTGMAVIGGSGSIFATYGSVGDLSEYKTLVIDEAHWLTNDDSHSNTIKDLMADAERHGLNILLVTATRTFEAPDGFTVKQLSPLCSFSKQKVKFTAATDRAESGVKTLIVCSSIGEIEEWYLDFADDLKRSGVSCAIRTRKDAEHEIWKSFSDFAAGDLSCLITTNIAAQGINLPCENLIVDMNAYDDLVSAKQKLGRLGRYGITPDTTLTYALTCHSQYDSLLEDYGDDFDYSAAELVLWNVDLQARADVVDQPDYQPMRDKALELAIYKQAKSNWVKGKGR</sequence>
<evidence type="ECO:0000259" key="3">
    <source>
        <dbReference type="PROSITE" id="PS51192"/>
    </source>
</evidence>
<dbReference type="InterPro" id="IPR014001">
    <property type="entry name" value="Helicase_ATP-bd"/>
</dbReference>
<dbReference type="GO" id="GO:0003676">
    <property type="term" value="F:nucleic acid binding"/>
    <property type="evidence" value="ECO:0007669"/>
    <property type="project" value="InterPro"/>
</dbReference>
<dbReference type="InterPro" id="IPR027417">
    <property type="entry name" value="P-loop_NTPase"/>
</dbReference>
<feature type="domain" description="Helicase ATP-binding" evidence="3">
    <location>
        <begin position="1"/>
        <end position="138"/>
    </location>
</feature>
<evidence type="ECO:0000256" key="2">
    <source>
        <dbReference type="ARBA" id="ARBA00022840"/>
    </source>
</evidence>
<dbReference type="Proteomes" id="UP000222310">
    <property type="component" value="Unassembled WGS sequence"/>
</dbReference>
<keyword evidence="1" id="KW-0547">Nucleotide-binding</keyword>
<dbReference type="InterPro" id="IPR011545">
    <property type="entry name" value="DEAD/DEAH_box_helicase_dom"/>
</dbReference>
<keyword evidence="2" id="KW-0067">ATP-binding</keyword>
<dbReference type="SMART" id="SM00490">
    <property type="entry name" value="HELICc"/>
    <property type="match status" value="1"/>
</dbReference>
<dbReference type="AlphaFoldDB" id="A0A9Q6EJW5"/>
<dbReference type="PROSITE" id="PS51192">
    <property type="entry name" value="HELICASE_ATP_BIND_1"/>
    <property type="match status" value="1"/>
</dbReference>
<dbReference type="RefSeq" id="WP_099071054.1">
    <property type="nucleotide sequence ID" value="NZ_LAHD01000078.1"/>
</dbReference>
<evidence type="ECO:0000313" key="6">
    <source>
        <dbReference type="Proteomes" id="UP000222310"/>
    </source>
</evidence>
<dbReference type="Gene3D" id="3.40.50.300">
    <property type="entry name" value="P-loop containing nucleotide triphosphate hydrolases"/>
    <property type="match status" value="2"/>
</dbReference>
<dbReference type="Pfam" id="PF00270">
    <property type="entry name" value="DEAD"/>
    <property type="match status" value="1"/>
</dbReference>
<dbReference type="InterPro" id="IPR001650">
    <property type="entry name" value="Helicase_C-like"/>
</dbReference>
<reference evidence="5 6" key="1">
    <citation type="submission" date="2015-02" db="EMBL/GenBank/DDBJ databases">
        <title>Nostoc linckia genome annotation.</title>
        <authorList>
            <person name="Zhou Z."/>
        </authorList>
    </citation>
    <scope>NUCLEOTIDE SEQUENCE [LARGE SCALE GENOMIC DNA]</scope>
    <source>
        <strain evidence="6">z8</strain>
    </source>
</reference>
<gene>
    <name evidence="5" type="ORF">VF08_23310</name>
</gene>
<comment type="caution">
    <text evidence="5">The sequence shown here is derived from an EMBL/GenBank/DDBJ whole genome shotgun (WGS) entry which is preliminary data.</text>
</comment>
<evidence type="ECO:0000259" key="4">
    <source>
        <dbReference type="PROSITE" id="PS51194"/>
    </source>
</evidence>
<feature type="domain" description="Helicase C-terminal" evidence="4">
    <location>
        <begin position="145"/>
        <end position="298"/>
    </location>
</feature>
<proteinExistence type="predicted"/>
<protein>
    <recommendedName>
        <fullName evidence="7">Helicase</fullName>
    </recommendedName>
</protein>
<evidence type="ECO:0008006" key="7">
    <source>
        <dbReference type="Google" id="ProtNLM"/>
    </source>
</evidence>
<accession>A0A9Q6EJW5</accession>
<dbReference type="SUPFAM" id="SSF52540">
    <property type="entry name" value="P-loop containing nucleoside triphosphate hydrolases"/>
    <property type="match status" value="1"/>
</dbReference>
<dbReference type="GO" id="GO:0005524">
    <property type="term" value="F:ATP binding"/>
    <property type="evidence" value="ECO:0007669"/>
    <property type="project" value="UniProtKB-KW"/>
</dbReference>